<dbReference type="KEGG" id="fcy:FRACYDRAFT_251182"/>
<accession>A0A1E7ENE1</accession>
<feature type="region of interest" description="Disordered" evidence="2">
    <location>
        <begin position="377"/>
        <end position="403"/>
    </location>
</feature>
<comment type="similarity">
    <text evidence="1">Belongs to the HEBP family.</text>
</comment>
<keyword evidence="4" id="KW-1185">Reference proteome</keyword>
<feature type="compositionally biased region" description="Basic and acidic residues" evidence="2">
    <location>
        <begin position="450"/>
        <end position="467"/>
    </location>
</feature>
<feature type="compositionally biased region" description="Acidic residues" evidence="2">
    <location>
        <begin position="387"/>
        <end position="402"/>
    </location>
</feature>
<evidence type="ECO:0000256" key="1">
    <source>
        <dbReference type="ARBA" id="ARBA00009817"/>
    </source>
</evidence>
<dbReference type="InParanoid" id="A0A1E7ENE1"/>
<name>A0A1E7ENE1_9STRA</name>
<dbReference type="AlphaFoldDB" id="A0A1E7ENE1"/>
<dbReference type="Proteomes" id="UP000095751">
    <property type="component" value="Unassembled WGS sequence"/>
</dbReference>
<organism evidence="3 4">
    <name type="scientific">Fragilariopsis cylindrus CCMP1102</name>
    <dbReference type="NCBI Taxonomy" id="635003"/>
    <lineage>
        <taxon>Eukaryota</taxon>
        <taxon>Sar</taxon>
        <taxon>Stramenopiles</taxon>
        <taxon>Ochrophyta</taxon>
        <taxon>Bacillariophyta</taxon>
        <taxon>Bacillariophyceae</taxon>
        <taxon>Bacillariophycidae</taxon>
        <taxon>Bacillariales</taxon>
        <taxon>Bacillariaceae</taxon>
        <taxon>Fragilariopsis</taxon>
    </lineage>
</organism>
<evidence type="ECO:0000256" key="2">
    <source>
        <dbReference type="SAM" id="MobiDB-lite"/>
    </source>
</evidence>
<dbReference type="PANTHER" id="PTHR11220">
    <property type="entry name" value="HEME-BINDING PROTEIN-RELATED"/>
    <property type="match status" value="1"/>
</dbReference>
<dbReference type="OrthoDB" id="191700at2759"/>
<dbReference type="InterPro" id="IPR011256">
    <property type="entry name" value="Reg_factor_effector_dom_sf"/>
</dbReference>
<dbReference type="EMBL" id="KV784386">
    <property type="protein sequence ID" value="OEU07375.1"/>
    <property type="molecule type" value="Genomic_DNA"/>
</dbReference>
<dbReference type="Gene3D" id="3.20.80.10">
    <property type="entry name" value="Regulatory factor, effector binding domain"/>
    <property type="match status" value="1"/>
</dbReference>
<sequence>MNSRFFRFTPVEGLVIIVLGFVLLVSTAHSLRANSWQKRIDRALLQVDGVTPEGRFRSFQRALQDPELRTDVATAIEVVREKGFGKGHPEFIELLWPKGTQARRDLEAINALTKQLSERGNEVLQDNNSSSDSSQGGLLDVLQSTQKKMRFGEEGGSRAVLSSLLERVQSDPRSVQRLAGNVFRNSPVEVESLSYQLLGRYSSDEEEKVISNSDDEGEEEMEKNQKKSFLTIPALEIRQYDAFRSVSVPLRAPGSTSSSLDNNIYTLKNMGSALTEIFSFLELGNNAGSTLIPMTTPLLISDGDANKMFVKLPQNHEANPPKPIGSSRIAFDDVPETVMATLSFAGICTNEEIDRQKAKLMERIKATGDTGWKVRRQQISDIKGDDTENEDIEEESNEENEPEILVLQYNAPGTLPWRRMNEIAVVMEKTSSALNGKEDEIVDEAESESDQQKDSDEVIKDNSHDENASTTDPDVE</sequence>
<dbReference type="SUPFAM" id="SSF55136">
    <property type="entry name" value="Probable bacterial effector-binding domain"/>
    <property type="match status" value="1"/>
</dbReference>
<reference evidence="3 4" key="1">
    <citation type="submission" date="2016-09" db="EMBL/GenBank/DDBJ databases">
        <title>Extensive genetic diversity and differential bi-allelic expression allows diatom success in the polar Southern Ocean.</title>
        <authorList>
            <consortium name="DOE Joint Genome Institute"/>
            <person name="Mock T."/>
            <person name="Otillar R.P."/>
            <person name="Strauss J."/>
            <person name="Dupont C."/>
            <person name="Frickenhaus S."/>
            <person name="Maumus F."/>
            <person name="Mcmullan M."/>
            <person name="Sanges R."/>
            <person name="Schmutz J."/>
            <person name="Toseland A."/>
            <person name="Valas R."/>
            <person name="Veluchamy A."/>
            <person name="Ward B.J."/>
            <person name="Allen A."/>
            <person name="Barry K."/>
            <person name="Falciatore A."/>
            <person name="Ferrante M."/>
            <person name="Fortunato A.E."/>
            <person name="Gloeckner G."/>
            <person name="Gruber A."/>
            <person name="Hipkin R."/>
            <person name="Janech M."/>
            <person name="Kroth P."/>
            <person name="Leese F."/>
            <person name="Lindquist E."/>
            <person name="Lyon B.R."/>
            <person name="Martin J."/>
            <person name="Mayer C."/>
            <person name="Parker M."/>
            <person name="Quesneville H."/>
            <person name="Raymond J."/>
            <person name="Uhlig C."/>
            <person name="Valentin K.U."/>
            <person name="Worden A.Z."/>
            <person name="Armbrust E.V."/>
            <person name="Bowler C."/>
            <person name="Green B."/>
            <person name="Moulton V."/>
            <person name="Van Oosterhout C."/>
            <person name="Grigoriev I."/>
        </authorList>
    </citation>
    <scope>NUCLEOTIDE SEQUENCE [LARGE SCALE GENOMIC DNA]</scope>
    <source>
        <strain evidence="3 4">CCMP1102</strain>
    </source>
</reference>
<dbReference type="PANTHER" id="PTHR11220:SF1">
    <property type="entry name" value="HEME-BINDING PROTEIN 2"/>
    <property type="match status" value="1"/>
</dbReference>
<dbReference type="InterPro" id="IPR006917">
    <property type="entry name" value="SOUL_heme-bd"/>
</dbReference>
<feature type="compositionally biased region" description="Acidic residues" evidence="2">
    <location>
        <begin position="440"/>
        <end position="449"/>
    </location>
</feature>
<gene>
    <name evidence="3" type="ORF">FRACYDRAFT_251182</name>
</gene>
<evidence type="ECO:0000313" key="3">
    <source>
        <dbReference type="EMBL" id="OEU07375.1"/>
    </source>
</evidence>
<protein>
    <submittedName>
        <fullName evidence="3">Uncharacterized protein</fullName>
    </submittedName>
</protein>
<dbReference type="Pfam" id="PF04832">
    <property type="entry name" value="SOUL"/>
    <property type="match status" value="1"/>
</dbReference>
<evidence type="ECO:0000313" key="4">
    <source>
        <dbReference type="Proteomes" id="UP000095751"/>
    </source>
</evidence>
<proteinExistence type="inferred from homology"/>
<feature type="region of interest" description="Disordered" evidence="2">
    <location>
        <begin position="429"/>
        <end position="476"/>
    </location>
</feature>